<dbReference type="Proteomes" id="UP001159363">
    <property type="component" value="Chromosome 10"/>
</dbReference>
<protein>
    <submittedName>
        <fullName evidence="2">Uncharacterized protein</fullName>
    </submittedName>
</protein>
<evidence type="ECO:0000313" key="3">
    <source>
        <dbReference type="Proteomes" id="UP001159363"/>
    </source>
</evidence>
<reference evidence="2 3" key="1">
    <citation type="submission" date="2023-02" db="EMBL/GenBank/DDBJ databases">
        <title>LHISI_Scaffold_Assembly.</title>
        <authorList>
            <person name="Stuart O.P."/>
            <person name="Cleave R."/>
            <person name="Magrath M.J.L."/>
            <person name="Mikheyev A.S."/>
        </authorList>
    </citation>
    <scope>NUCLEOTIDE SEQUENCE [LARGE SCALE GENOMIC DNA]</scope>
    <source>
        <strain evidence="2">Daus_M_001</strain>
        <tissue evidence="2">Leg muscle</tissue>
    </source>
</reference>
<organism evidence="2 3">
    <name type="scientific">Dryococelus australis</name>
    <dbReference type="NCBI Taxonomy" id="614101"/>
    <lineage>
        <taxon>Eukaryota</taxon>
        <taxon>Metazoa</taxon>
        <taxon>Ecdysozoa</taxon>
        <taxon>Arthropoda</taxon>
        <taxon>Hexapoda</taxon>
        <taxon>Insecta</taxon>
        <taxon>Pterygota</taxon>
        <taxon>Neoptera</taxon>
        <taxon>Polyneoptera</taxon>
        <taxon>Phasmatodea</taxon>
        <taxon>Verophasmatodea</taxon>
        <taxon>Anareolatae</taxon>
        <taxon>Phasmatidae</taxon>
        <taxon>Eurycanthinae</taxon>
        <taxon>Dryococelus</taxon>
    </lineage>
</organism>
<feature type="region of interest" description="Disordered" evidence="1">
    <location>
        <begin position="1"/>
        <end position="47"/>
    </location>
</feature>
<name>A0ABQ9GKA8_9NEOP</name>
<dbReference type="EMBL" id="JARBHB010000011">
    <property type="protein sequence ID" value="KAJ8872460.1"/>
    <property type="molecule type" value="Genomic_DNA"/>
</dbReference>
<gene>
    <name evidence="2" type="ORF">PR048_026065</name>
</gene>
<keyword evidence="3" id="KW-1185">Reference proteome</keyword>
<feature type="region of interest" description="Disordered" evidence="1">
    <location>
        <begin position="74"/>
        <end position="99"/>
    </location>
</feature>
<evidence type="ECO:0000256" key="1">
    <source>
        <dbReference type="SAM" id="MobiDB-lite"/>
    </source>
</evidence>
<accession>A0ABQ9GKA8</accession>
<sequence length="99" mass="11094">MRVIEVSMEQRWNEKAGETGDPQNNPPTNGIVRHESLTRKSGSDPGGELSYCKCCVEMITGIFILYQTESTFSDREEGSLWKRPTCYEDNTKGKDGSQG</sequence>
<comment type="caution">
    <text evidence="2">The sequence shown here is derived from an EMBL/GenBank/DDBJ whole genome shotgun (WGS) entry which is preliminary data.</text>
</comment>
<feature type="compositionally biased region" description="Basic and acidic residues" evidence="1">
    <location>
        <begin position="32"/>
        <end position="42"/>
    </location>
</feature>
<proteinExistence type="predicted"/>
<evidence type="ECO:0000313" key="2">
    <source>
        <dbReference type="EMBL" id="KAJ8872460.1"/>
    </source>
</evidence>